<sequence>MRDSLRAQLWPVPLLAIVLAVALGQFMPFLDQVLDGALPPTVSGVLFGGGPGAARSLLETISGSMVTVTSLTFSLTVVTLQLASSQFSPRLLRTFTSDRFVHNTLALFLATFAYALTVLRSIRVDSGDGDSFVPELAVTLAFVLTLASVVGLVLFLAHLARQIRVETMLRDVHRENDRTLERIFPTDRRHEDAPIPASPAESLHITSSGFLLSVDWRRVLAAATTADAFVVIDSHPGASLIHGMPFARVWGSSGPLSAGRSAKLQEHLNGAVQLGFERTATQDVAFGLQQLLDVTNKALSPGVNDPTTAVHALSHLSAVLASIARRATGPETLSDDDGRPRAVLTYPTFVELLDLAMDQVITYAFTDPRTADRAVAMLREITITSGPHRSAEQREALLHHLSRTGGAIDDSSLDDSIKEQLSSRVTAIGDLLREPLPVASRS</sequence>
<dbReference type="Proteomes" id="UP000305233">
    <property type="component" value="Unassembled WGS sequence"/>
</dbReference>
<evidence type="ECO:0000313" key="2">
    <source>
        <dbReference type="EMBL" id="THJ67159.1"/>
    </source>
</evidence>
<keyword evidence="1" id="KW-1133">Transmembrane helix</keyword>
<keyword evidence="1" id="KW-0472">Membrane</keyword>
<evidence type="ECO:0000256" key="1">
    <source>
        <dbReference type="SAM" id="Phobius"/>
    </source>
</evidence>
<dbReference type="AlphaFoldDB" id="A0A4V3Z5P9"/>
<comment type="caution">
    <text evidence="2">The sequence shown here is derived from an EMBL/GenBank/DDBJ whole genome shotgun (WGS) entry which is preliminary data.</text>
</comment>
<accession>A0A4V3Z5P9</accession>
<organism evidence="2 3">
    <name type="scientific">Arthrobacter echini</name>
    <dbReference type="NCBI Taxonomy" id="1529066"/>
    <lineage>
        <taxon>Bacteria</taxon>
        <taxon>Bacillati</taxon>
        <taxon>Actinomycetota</taxon>
        <taxon>Actinomycetes</taxon>
        <taxon>Micrococcales</taxon>
        <taxon>Micrococcaceae</taxon>
        <taxon>Arthrobacter</taxon>
    </lineage>
</organism>
<dbReference type="OrthoDB" id="2955631at2"/>
<keyword evidence="1" id="KW-0812">Transmembrane</keyword>
<feature type="transmembrane region" description="Helical" evidence="1">
    <location>
        <begin position="12"/>
        <end position="30"/>
    </location>
</feature>
<evidence type="ECO:0000313" key="3">
    <source>
        <dbReference type="Proteomes" id="UP000305233"/>
    </source>
</evidence>
<proteinExistence type="predicted"/>
<dbReference type="Pfam" id="PF10011">
    <property type="entry name" value="DUF2254"/>
    <property type="match status" value="1"/>
</dbReference>
<gene>
    <name evidence="2" type="ORF">E8P82_06020</name>
</gene>
<protein>
    <submittedName>
        <fullName evidence="2">DUF2254 domain-containing protein</fullName>
    </submittedName>
</protein>
<feature type="transmembrane region" description="Helical" evidence="1">
    <location>
        <begin position="136"/>
        <end position="160"/>
    </location>
</feature>
<feature type="transmembrane region" description="Helical" evidence="1">
    <location>
        <begin position="104"/>
        <end position="124"/>
    </location>
</feature>
<dbReference type="InterPro" id="IPR018723">
    <property type="entry name" value="DUF2254_membrane"/>
</dbReference>
<keyword evidence="3" id="KW-1185">Reference proteome</keyword>
<name>A0A4V3Z5P9_9MICC</name>
<dbReference type="EMBL" id="SSWH01000004">
    <property type="protein sequence ID" value="THJ67159.1"/>
    <property type="molecule type" value="Genomic_DNA"/>
</dbReference>
<reference evidence="2 3" key="1">
    <citation type="submission" date="2019-04" db="EMBL/GenBank/DDBJ databases">
        <authorList>
            <person name="Liu Q."/>
            <person name="Xin Y.-H."/>
        </authorList>
    </citation>
    <scope>NUCLEOTIDE SEQUENCE [LARGE SCALE GENOMIC DNA]</scope>
    <source>
        <strain evidence="2 3">AM23</strain>
    </source>
</reference>
<feature type="transmembrane region" description="Helical" evidence="1">
    <location>
        <begin position="61"/>
        <end position="83"/>
    </location>
</feature>